<protein>
    <submittedName>
        <fullName evidence="5">GntR family transcriptional regulator</fullName>
    </submittedName>
</protein>
<dbReference type="PROSITE" id="PS50949">
    <property type="entry name" value="HTH_GNTR"/>
    <property type="match status" value="1"/>
</dbReference>
<dbReference type="FunFam" id="1.10.10.10:FF:000079">
    <property type="entry name" value="GntR family transcriptional regulator"/>
    <property type="match status" value="1"/>
</dbReference>
<reference evidence="5" key="2">
    <citation type="submission" date="2023-02" db="EMBL/GenBank/DDBJ databases">
        <authorList>
            <person name="Huang Y."/>
            <person name="Zhang Y."/>
            <person name="Zhang T."/>
            <person name="Wang J."/>
        </authorList>
    </citation>
    <scope>NUCLEOTIDE SEQUENCE</scope>
    <source>
        <strain evidence="5">KJ-1</strain>
    </source>
</reference>
<dbReference type="GO" id="GO:0003677">
    <property type="term" value="F:DNA binding"/>
    <property type="evidence" value="ECO:0007669"/>
    <property type="project" value="UniProtKB-KW"/>
</dbReference>
<dbReference type="RefSeq" id="WP_272655744.1">
    <property type="nucleotide sequence ID" value="NZ_CP085083.1"/>
</dbReference>
<dbReference type="PANTHER" id="PTHR44846">
    <property type="entry name" value="MANNOSYL-D-GLYCERATE TRANSPORT/METABOLISM SYSTEM REPRESSOR MNGR-RELATED"/>
    <property type="match status" value="1"/>
</dbReference>
<keyword evidence="3" id="KW-0804">Transcription</keyword>
<dbReference type="InterPro" id="IPR000524">
    <property type="entry name" value="Tscrpt_reg_HTH_GntR"/>
</dbReference>
<dbReference type="Gene3D" id="1.10.10.10">
    <property type="entry name" value="Winged helix-like DNA-binding domain superfamily/Winged helix DNA-binding domain"/>
    <property type="match status" value="1"/>
</dbReference>
<dbReference type="InterPro" id="IPR050679">
    <property type="entry name" value="Bact_HTH_transcr_reg"/>
</dbReference>
<dbReference type="GO" id="GO:0003700">
    <property type="term" value="F:DNA-binding transcription factor activity"/>
    <property type="evidence" value="ECO:0007669"/>
    <property type="project" value="InterPro"/>
</dbReference>
<organism evidence="5 6">
    <name type="scientific">Acinetobacter vivianii</name>
    <dbReference type="NCBI Taxonomy" id="1776742"/>
    <lineage>
        <taxon>Bacteria</taxon>
        <taxon>Pseudomonadati</taxon>
        <taxon>Pseudomonadota</taxon>
        <taxon>Gammaproteobacteria</taxon>
        <taxon>Moraxellales</taxon>
        <taxon>Moraxellaceae</taxon>
        <taxon>Acinetobacter</taxon>
    </lineage>
</organism>
<evidence type="ECO:0000256" key="3">
    <source>
        <dbReference type="ARBA" id="ARBA00023163"/>
    </source>
</evidence>
<dbReference type="PRINTS" id="PR00035">
    <property type="entry name" value="HTHGNTR"/>
</dbReference>
<evidence type="ECO:0000256" key="1">
    <source>
        <dbReference type="ARBA" id="ARBA00023015"/>
    </source>
</evidence>
<dbReference type="PANTHER" id="PTHR44846:SF1">
    <property type="entry name" value="MANNOSYL-D-GLYCERATE TRANSPORT_METABOLISM SYSTEM REPRESSOR MNGR-RELATED"/>
    <property type="match status" value="1"/>
</dbReference>
<keyword evidence="2" id="KW-0238">DNA-binding</keyword>
<keyword evidence="1" id="KW-0805">Transcription regulation</keyword>
<dbReference type="EMBL" id="CP085083">
    <property type="protein sequence ID" value="WDZ52260.1"/>
    <property type="molecule type" value="Genomic_DNA"/>
</dbReference>
<dbReference type="SMART" id="SM00866">
    <property type="entry name" value="UTRA"/>
    <property type="match status" value="1"/>
</dbReference>
<evidence type="ECO:0000313" key="5">
    <source>
        <dbReference type="EMBL" id="WDZ52260.1"/>
    </source>
</evidence>
<dbReference type="GO" id="GO:0045892">
    <property type="term" value="P:negative regulation of DNA-templated transcription"/>
    <property type="evidence" value="ECO:0007669"/>
    <property type="project" value="TreeGrafter"/>
</dbReference>
<dbReference type="Pfam" id="PF00392">
    <property type="entry name" value="GntR"/>
    <property type="match status" value="1"/>
</dbReference>
<dbReference type="InterPro" id="IPR036390">
    <property type="entry name" value="WH_DNA-bd_sf"/>
</dbReference>
<gene>
    <name evidence="5" type="ORF">LF296_05630</name>
</gene>
<evidence type="ECO:0000256" key="2">
    <source>
        <dbReference type="ARBA" id="ARBA00023125"/>
    </source>
</evidence>
<feature type="domain" description="HTH gntR-type" evidence="4">
    <location>
        <begin position="13"/>
        <end position="81"/>
    </location>
</feature>
<accession>A0AAJ6NKZ2</accession>
<name>A0AAJ6NKZ2_9GAMM</name>
<sequence length="250" mass="28562">MNQAIINKVNGESPLYDQVYQALLQQIVDGIYQIHQQLPSEKELSELFNVSRITIRQALNQLQLEHLIYKIQGKGTFVSAPKSFQNISELQGFAEAMTDLGHEVFNVVKEFRFIPATPHIASKLKVSVNSTVVEIKRIRLLNRKPVSFELTYLPEAIGTALQQINLSSRDVFLAIEEDLSIALGHADLNIDATLADEELSELLQVDLHAPLLRVERLTHDHAGHPIDFEYLYFSGERFQYRLRVDRKRNT</sequence>
<evidence type="ECO:0000313" key="6">
    <source>
        <dbReference type="Proteomes" id="UP001199528"/>
    </source>
</evidence>
<dbReference type="Pfam" id="PF07702">
    <property type="entry name" value="UTRA"/>
    <property type="match status" value="1"/>
</dbReference>
<dbReference type="InterPro" id="IPR011663">
    <property type="entry name" value="UTRA"/>
</dbReference>
<dbReference type="SUPFAM" id="SSF64288">
    <property type="entry name" value="Chorismate lyase-like"/>
    <property type="match status" value="1"/>
</dbReference>
<proteinExistence type="predicted"/>
<dbReference type="Gene3D" id="3.40.1410.10">
    <property type="entry name" value="Chorismate lyase-like"/>
    <property type="match status" value="1"/>
</dbReference>
<evidence type="ECO:0000259" key="4">
    <source>
        <dbReference type="PROSITE" id="PS50949"/>
    </source>
</evidence>
<dbReference type="InterPro" id="IPR036388">
    <property type="entry name" value="WH-like_DNA-bd_sf"/>
</dbReference>
<dbReference type="KEGG" id="aviv:LF296_05630"/>
<dbReference type="InterPro" id="IPR028978">
    <property type="entry name" value="Chorismate_lyase_/UTRA_dom_sf"/>
</dbReference>
<dbReference type="SUPFAM" id="SSF46785">
    <property type="entry name" value="Winged helix' DNA-binding domain"/>
    <property type="match status" value="1"/>
</dbReference>
<dbReference type="AlphaFoldDB" id="A0AAJ6NKZ2"/>
<dbReference type="Proteomes" id="UP001199528">
    <property type="component" value="Chromosome"/>
</dbReference>
<reference evidence="5" key="1">
    <citation type="journal article" date="2022" name="Front Environ Sci">
        <title>Complete genome sequence analysis of a novel alkane-degrading bacterial strain, Acinetobacter vivianii KJ-1, and its diesel degradation ability.</title>
        <authorList>
            <person name="Zhang Y."/>
            <person name="Song F."/>
            <person name="Wang J."/>
            <person name="Zhao Q."/>
            <person name="Zheng L."/>
            <person name="Wang Z."/>
            <person name="Zhang X."/>
            <person name="Gao Y."/>
            <person name="Chen G."/>
            <person name="Huang Y."/>
        </authorList>
    </citation>
    <scope>NUCLEOTIDE SEQUENCE</scope>
    <source>
        <strain evidence="5">KJ-1</strain>
    </source>
</reference>
<dbReference type="CDD" id="cd07377">
    <property type="entry name" value="WHTH_GntR"/>
    <property type="match status" value="1"/>
</dbReference>
<dbReference type="SMART" id="SM00345">
    <property type="entry name" value="HTH_GNTR"/>
    <property type="match status" value="1"/>
</dbReference>